<dbReference type="AlphaFoldDB" id="A0A9W6XWP3"/>
<comment type="caution">
    <text evidence="2">The sequence shown here is derived from an EMBL/GenBank/DDBJ whole genome shotgun (WGS) entry which is preliminary data.</text>
</comment>
<dbReference type="OrthoDB" id="433924at2759"/>
<proteinExistence type="predicted"/>
<dbReference type="InterPro" id="IPR016197">
    <property type="entry name" value="Chromo-like_dom_sf"/>
</dbReference>
<protein>
    <submittedName>
        <fullName evidence="2">Unnamed protein product</fullName>
    </submittedName>
</protein>
<sequence length="493" mass="55561">MCLEAKVAIRDWEHFIRVVRSNLNHTPVPSLANKAPVELFCVLPAASPLDFGFNGEDNTFLELVTCAESDVHASRLKFYADASFEVTEEIREHVATQEIVLTVAELKTHRWNSAKRCYEILVGWKGLEPIEDSWESLISLYKDIPVMVKQYVAATSERREGRQPDSFQPQSEICRLDYKQQFKGTASFPSECVHSDPTTDSDLLTTLCEATWDVSEGDRTDDILLEQIHAITDSYQNQALTPVNWLFYKELKMNVNNYAIQSRVTDYFMSCNKLIKIYGLLTFREGEKRTKKRYKLLANSLSIMLQKKVQNEIEYRSPNEQTNVLKLSKLIKQQSLEQAIEDRPASSSKAPQTVCFHCSGSHYVNNAPTATTEDHVRHSAKTKKKGGALSPDRSGMGMSVYEELVKACPEVRGVSLDEALICEGADGKPIEVNKTLQLHLILRTVADSVRRAKPVECLIIPGNTDEFLLGNDVLTNDVAWGVQEGARQHDVCP</sequence>
<evidence type="ECO:0000259" key="1">
    <source>
        <dbReference type="PROSITE" id="PS50013"/>
    </source>
</evidence>
<dbReference type="SUPFAM" id="SSF54160">
    <property type="entry name" value="Chromo domain-like"/>
    <property type="match status" value="1"/>
</dbReference>
<evidence type="ECO:0000313" key="3">
    <source>
        <dbReference type="Proteomes" id="UP001165121"/>
    </source>
</evidence>
<name>A0A9W6XWP3_9STRA</name>
<gene>
    <name evidence="2" type="ORF">Pfra01_001762100</name>
</gene>
<dbReference type="Proteomes" id="UP001165121">
    <property type="component" value="Unassembled WGS sequence"/>
</dbReference>
<evidence type="ECO:0000313" key="2">
    <source>
        <dbReference type="EMBL" id="GMF47090.1"/>
    </source>
</evidence>
<accession>A0A9W6XWP3</accession>
<dbReference type="PROSITE" id="PS50013">
    <property type="entry name" value="CHROMO_2"/>
    <property type="match status" value="1"/>
</dbReference>
<dbReference type="InterPro" id="IPR000953">
    <property type="entry name" value="Chromo/chromo_shadow_dom"/>
</dbReference>
<keyword evidence="3" id="KW-1185">Reference proteome</keyword>
<reference evidence="2" key="1">
    <citation type="submission" date="2023-04" db="EMBL/GenBank/DDBJ databases">
        <title>Phytophthora fragariaefolia NBRC 109709.</title>
        <authorList>
            <person name="Ichikawa N."/>
            <person name="Sato H."/>
            <person name="Tonouchi N."/>
        </authorList>
    </citation>
    <scope>NUCLEOTIDE SEQUENCE</scope>
    <source>
        <strain evidence="2">NBRC 109709</strain>
    </source>
</reference>
<feature type="domain" description="Chromo" evidence="1">
    <location>
        <begin position="94"/>
        <end position="163"/>
    </location>
</feature>
<dbReference type="EMBL" id="BSXT01002079">
    <property type="protein sequence ID" value="GMF47090.1"/>
    <property type="molecule type" value="Genomic_DNA"/>
</dbReference>
<organism evidence="2 3">
    <name type="scientific">Phytophthora fragariaefolia</name>
    <dbReference type="NCBI Taxonomy" id="1490495"/>
    <lineage>
        <taxon>Eukaryota</taxon>
        <taxon>Sar</taxon>
        <taxon>Stramenopiles</taxon>
        <taxon>Oomycota</taxon>
        <taxon>Peronosporomycetes</taxon>
        <taxon>Peronosporales</taxon>
        <taxon>Peronosporaceae</taxon>
        <taxon>Phytophthora</taxon>
    </lineage>
</organism>